<dbReference type="PANTHER" id="PTHR33908">
    <property type="entry name" value="MANNOSYLTRANSFERASE YKCB-RELATED"/>
    <property type="match status" value="1"/>
</dbReference>
<accession>A0A0G0TXD1</accession>
<feature type="transmembrane region" description="Helical" evidence="8">
    <location>
        <begin position="73"/>
        <end position="91"/>
    </location>
</feature>
<keyword evidence="6 8" id="KW-1133">Transmembrane helix</keyword>
<evidence type="ECO:0000259" key="9">
    <source>
        <dbReference type="Pfam" id="PF13231"/>
    </source>
</evidence>
<keyword evidence="5 8" id="KW-0812">Transmembrane</keyword>
<evidence type="ECO:0000313" key="10">
    <source>
        <dbReference type="EMBL" id="KKR42617.1"/>
    </source>
</evidence>
<dbReference type="GO" id="GO:0016763">
    <property type="term" value="F:pentosyltransferase activity"/>
    <property type="evidence" value="ECO:0007669"/>
    <property type="project" value="TreeGrafter"/>
</dbReference>
<evidence type="ECO:0000256" key="3">
    <source>
        <dbReference type="ARBA" id="ARBA00022676"/>
    </source>
</evidence>
<keyword evidence="3" id="KW-0328">Glycosyltransferase</keyword>
<comment type="subcellular location">
    <subcellularLocation>
        <location evidence="1">Cell membrane</location>
        <topology evidence="1">Multi-pass membrane protein</topology>
    </subcellularLocation>
</comment>
<reference evidence="10 11" key="1">
    <citation type="journal article" date="2015" name="Nature">
        <title>rRNA introns, odd ribosomes, and small enigmatic genomes across a large radiation of phyla.</title>
        <authorList>
            <person name="Brown C.T."/>
            <person name="Hug L.A."/>
            <person name="Thomas B.C."/>
            <person name="Sharon I."/>
            <person name="Castelle C.J."/>
            <person name="Singh A."/>
            <person name="Wilkins M.J."/>
            <person name="Williams K.H."/>
            <person name="Banfield J.F."/>
        </authorList>
    </citation>
    <scope>NUCLEOTIDE SEQUENCE [LARGE SCALE GENOMIC DNA]</scope>
</reference>
<feature type="transmembrane region" description="Helical" evidence="8">
    <location>
        <begin position="98"/>
        <end position="118"/>
    </location>
</feature>
<organism evidence="10 11">
    <name type="scientific">Candidatus Daviesbacteria bacterium GW2011_GWC2_40_12</name>
    <dbReference type="NCBI Taxonomy" id="1618431"/>
    <lineage>
        <taxon>Bacteria</taxon>
        <taxon>Candidatus Daviesiibacteriota</taxon>
    </lineage>
</organism>
<feature type="transmembrane region" description="Helical" evidence="8">
    <location>
        <begin position="358"/>
        <end position="379"/>
    </location>
</feature>
<keyword evidence="2" id="KW-1003">Cell membrane</keyword>
<evidence type="ECO:0000256" key="1">
    <source>
        <dbReference type="ARBA" id="ARBA00004651"/>
    </source>
</evidence>
<keyword evidence="4" id="KW-0808">Transferase</keyword>
<sequence length="545" mass="62592">MNRLKIFKNKILLLIVLFTLLGGFFRFYMNTDNPPSLNIDEISYGYSAYSILKTGKDENGIFMPLVFKSIGDYKNPVLIYSLVPSIAIFGLNEFGVRFTTALAGTLSIPVFFLLLRTLLNNTRIAFIGGILLSVSPWHIYYSRYASESLIATFLLMLGIWFFLKIFGGEKWWTVGASLALTLSLYTYHSHRLFIPLFLIFVIFAKIKLLRSVKSSMYIFIIMTFLLIIPLIILVIIGPANTRAKMVFLSLDIDFTRYVILDHLHKQGENFLLLFFWVKRYLNYFQPDFLFFSGLNMTLPGSIGLGVLFLFELPWFVLGIIKLIKDKIPAKLIIVAWTLFGLLPASLTNNEQSTVRSLLVLPALLTVTALGADFFIHLVFSIRNLYLRIGTILTYSIFIAVLLIHAFLVFVVHFPIQRGEDFMEGTKQTVEYALSQKKQYKEIIFDPYRGIEAPYIVSIPHMYILFYSQYDPAIYQQEQKTRPDGSFGFDNFTVRKIDWRVDKSKENTLFIGSPWSLPENELREGEILKKVYLVNGGLAFLIVSPK</sequence>
<comment type="caution">
    <text evidence="10">The sequence shown here is derived from an EMBL/GenBank/DDBJ whole genome shotgun (WGS) entry which is preliminary data.</text>
</comment>
<feature type="transmembrane region" description="Helical" evidence="8">
    <location>
        <begin position="124"/>
        <end position="141"/>
    </location>
</feature>
<evidence type="ECO:0000256" key="8">
    <source>
        <dbReference type="SAM" id="Phobius"/>
    </source>
</evidence>
<evidence type="ECO:0000256" key="5">
    <source>
        <dbReference type="ARBA" id="ARBA00022692"/>
    </source>
</evidence>
<feature type="transmembrane region" description="Helical" evidence="8">
    <location>
        <begin position="327"/>
        <end position="346"/>
    </location>
</feature>
<dbReference type="EMBL" id="LBYB01000001">
    <property type="protein sequence ID" value="KKR42617.1"/>
    <property type="molecule type" value="Genomic_DNA"/>
</dbReference>
<dbReference type="GO" id="GO:0006493">
    <property type="term" value="P:protein O-linked glycosylation"/>
    <property type="evidence" value="ECO:0007669"/>
    <property type="project" value="InterPro"/>
</dbReference>
<feature type="transmembrane region" description="Helical" evidence="8">
    <location>
        <begin position="216"/>
        <end position="239"/>
    </location>
</feature>
<dbReference type="GO" id="GO:0005886">
    <property type="term" value="C:plasma membrane"/>
    <property type="evidence" value="ECO:0007669"/>
    <property type="project" value="UniProtKB-SubCell"/>
</dbReference>
<dbReference type="InterPro" id="IPR050297">
    <property type="entry name" value="LipidA_mod_glycosyltrf_83"/>
</dbReference>
<feature type="transmembrane region" description="Helical" evidence="8">
    <location>
        <begin position="391"/>
        <end position="413"/>
    </location>
</feature>
<evidence type="ECO:0000256" key="4">
    <source>
        <dbReference type="ARBA" id="ARBA00022679"/>
    </source>
</evidence>
<dbReference type="InterPro" id="IPR038731">
    <property type="entry name" value="RgtA/B/C-like"/>
</dbReference>
<feature type="domain" description="Glycosyltransferase RgtA/B/C/D-like" evidence="9">
    <location>
        <begin position="76"/>
        <end position="231"/>
    </location>
</feature>
<dbReference type="GO" id="GO:0009103">
    <property type="term" value="P:lipopolysaccharide biosynthetic process"/>
    <property type="evidence" value="ECO:0007669"/>
    <property type="project" value="UniProtKB-ARBA"/>
</dbReference>
<dbReference type="PANTHER" id="PTHR33908:SF11">
    <property type="entry name" value="MEMBRANE PROTEIN"/>
    <property type="match status" value="1"/>
</dbReference>
<feature type="transmembrane region" description="Helical" evidence="8">
    <location>
        <begin position="187"/>
        <end position="204"/>
    </location>
</feature>
<feature type="transmembrane region" description="Helical" evidence="8">
    <location>
        <begin position="298"/>
        <end position="320"/>
    </location>
</feature>
<gene>
    <name evidence="10" type="ORF">UT77_C0001G0068</name>
</gene>
<dbReference type="GO" id="GO:0000030">
    <property type="term" value="F:mannosyltransferase activity"/>
    <property type="evidence" value="ECO:0007669"/>
    <property type="project" value="InterPro"/>
</dbReference>
<evidence type="ECO:0000256" key="6">
    <source>
        <dbReference type="ARBA" id="ARBA00022989"/>
    </source>
</evidence>
<feature type="transmembrane region" description="Helical" evidence="8">
    <location>
        <begin position="148"/>
        <end position="167"/>
    </location>
</feature>
<dbReference type="Proteomes" id="UP000034881">
    <property type="component" value="Unassembled WGS sequence"/>
</dbReference>
<evidence type="ECO:0000313" key="11">
    <source>
        <dbReference type="Proteomes" id="UP000034881"/>
    </source>
</evidence>
<dbReference type="Pfam" id="PF13231">
    <property type="entry name" value="PMT_2"/>
    <property type="match status" value="1"/>
</dbReference>
<dbReference type="AlphaFoldDB" id="A0A0G0TXD1"/>
<feature type="transmembrane region" description="Helical" evidence="8">
    <location>
        <begin position="12"/>
        <end position="29"/>
    </location>
</feature>
<protein>
    <recommendedName>
        <fullName evidence="9">Glycosyltransferase RgtA/B/C/D-like domain-containing protein</fullName>
    </recommendedName>
</protein>
<keyword evidence="7 8" id="KW-0472">Membrane</keyword>
<name>A0A0G0TXD1_9BACT</name>
<proteinExistence type="predicted"/>
<evidence type="ECO:0000256" key="7">
    <source>
        <dbReference type="ARBA" id="ARBA00023136"/>
    </source>
</evidence>
<evidence type="ECO:0000256" key="2">
    <source>
        <dbReference type="ARBA" id="ARBA00022475"/>
    </source>
</evidence>